<feature type="compositionally biased region" description="Low complexity" evidence="5">
    <location>
        <begin position="1"/>
        <end position="10"/>
    </location>
</feature>
<sequence>MTTAAAAATAQVEDMAEGAGDDTSRPRRRRRTREDVSQRIKDAAARLFAERGYAATTTKEIARLADVSETLLFRYHGDKATLFSQVVTEPFQGLMDDFIARNPDPTAADFTRHATRPFTRRVYELFEENEALFRAVMAGPHAGAEEGRVNPLKGLDGFFHQSVDQVLRRYAKKGEKPSFDLSIGVRLGLGMIAASVVMRDSLFPDGDPDREALIGALEEIVERALGGPRLD</sequence>
<organism evidence="7 8">
    <name type="scientific">Sphingobium jiangsuense</name>
    <dbReference type="NCBI Taxonomy" id="870476"/>
    <lineage>
        <taxon>Bacteria</taxon>
        <taxon>Pseudomonadati</taxon>
        <taxon>Pseudomonadota</taxon>
        <taxon>Alphaproteobacteria</taxon>
        <taxon>Sphingomonadales</taxon>
        <taxon>Sphingomonadaceae</taxon>
        <taxon>Sphingobium</taxon>
    </lineage>
</organism>
<dbReference type="InterPro" id="IPR050109">
    <property type="entry name" value="HTH-type_TetR-like_transc_reg"/>
</dbReference>
<reference evidence="7 8" key="1">
    <citation type="submission" date="2020-08" db="EMBL/GenBank/DDBJ databases">
        <title>Genomic Encyclopedia of Type Strains, Phase IV (KMG-IV): sequencing the most valuable type-strain genomes for metagenomic binning, comparative biology and taxonomic classification.</title>
        <authorList>
            <person name="Goeker M."/>
        </authorList>
    </citation>
    <scope>NUCLEOTIDE SEQUENCE [LARGE SCALE GENOMIC DNA]</scope>
    <source>
        <strain evidence="7 8">DSM 26189</strain>
    </source>
</reference>
<protein>
    <submittedName>
        <fullName evidence="7">AcrR family transcriptional regulator</fullName>
    </submittedName>
</protein>
<feature type="domain" description="HTH tetR-type" evidence="6">
    <location>
        <begin position="34"/>
        <end position="94"/>
    </location>
</feature>
<dbReference type="InterPro" id="IPR001647">
    <property type="entry name" value="HTH_TetR"/>
</dbReference>
<dbReference type="GO" id="GO:0003700">
    <property type="term" value="F:DNA-binding transcription factor activity"/>
    <property type="evidence" value="ECO:0007669"/>
    <property type="project" value="TreeGrafter"/>
</dbReference>
<dbReference type="Gene3D" id="1.10.357.10">
    <property type="entry name" value="Tetracycline Repressor, domain 2"/>
    <property type="match status" value="1"/>
</dbReference>
<feature type="DNA-binding region" description="H-T-H motif" evidence="4">
    <location>
        <begin position="57"/>
        <end position="76"/>
    </location>
</feature>
<name>A0A7W6BFC7_9SPHN</name>
<evidence type="ECO:0000256" key="2">
    <source>
        <dbReference type="ARBA" id="ARBA00023125"/>
    </source>
</evidence>
<evidence type="ECO:0000256" key="3">
    <source>
        <dbReference type="ARBA" id="ARBA00023163"/>
    </source>
</evidence>
<dbReference type="PRINTS" id="PR00455">
    <property type="entry name" value="HTHTETR"/>
</dbReference>
<keyword evidence="3" id="KW-0804">Transcription</keyword>
<dbReference type="Proteomes" id="UP000571950">
    <property type="component" value="Unassembled WGS sequence"/>
</dbReference>
<dbReference type="Pfam" id="PF00440">
    <property type="entry name" value="TetR_N"/>
    <property type="match status" value="1"/>
</dbReference>
<evidence type="ECO:0000259" key="6">
    <source>
        <dbReference type="PROSITE" id="PS50977"/>
    </source>
</evidence>
<dbReference type="AlphaFoldDB" id="A0A7W6BFC7"/>
<dbReference type="RefSeq" id="WP_246343423.1">
    <property type="nucleotide sequence ID" value="NZ_BSPS01000001.1"/>
</dbReference>
<keyword evidence="1" id="KW-0805">Transcription regulation</keyword>
<evidence type="ECO:0000313" key="8">
    <source>
        <dbReference type="Proteomes" id="UP000571950"/>
    </source>
</evidence>
<dbReference type="EMBL" id="JACIDT010000004">
    <property type="protein sequence ID" value="MBB3925936.1"/>
    <property type="molecule type" value="Genomic_DNA"/>
</dbReference>
<keyword evidence="8" id="KW-1185">Reference proteome</keyword>
<evidence type="ECO:0000256" key="4">
    <source>
        <dbReference type="PROSITE-ProRule" id="PRU00335"/>
    </source>
</evidence>
<dbReference type="GO" id="GO:0000976">
    <property type="term" value="F:transcription cis-regulatory region binding"/>
    <property type="evidence" value="ECO:0007669"/>
    <property type="project" value="TreeGrafter"/>
</dbReference>
<dbReference type="InterPro" id="IPR009057">
    <property type="entry name" value="Homeodomain-like_sf"/>
</dbReference>
<evidence type="ECO:0000313" key="7">
    <source>
        <dbReference type="EMBL" id="MBB3925936.1"/>
    </source>
</evidence>
<comment type="caution">
    <text evidence="7">The sequence shown here is derived from an EMBL/GenBank/DDBJ whole genome shotgun (WGS) entry which is preliminary data.</text>
</comment>
<evidence type="ECO:0000256" key="5">
    <source>
        <dbReference type="SAM" id="MobiDB-lite"/>
    </source>
</evidence>
<gene>
    <name evidence="7" type="ORF">GGR43_001651</name>
</gene>
<dbReference type="PROSITE" id="PS50977">
    <property type="entry name" value="HTH_TETR_2"/>
    <property type="match status" value="1"/>
</dbReference>
<proteinExistence type="predicted"/>
<dbReference type="PANTHER" id="PTHR30055:SF234">
    <property type="entry name" value="HTH-TYPE TRANSCRIPTIONAL REGULATOR BETI"/>
    <property type="match status" value="1"/>
</dbReference>
<dbReference type="SUPFAM" id="SSF46689">
    <property type="entry name" value="Homeodomain-like"/>
    <property type="match status" value="1"/>
</dbReference>
<keyword evidence="2 4" id="KW-0238">DNA-binding</keyword>
<dbReference type="PANTHER" id="PTHR30055">
    <property type="entry name" value="HTH-TYPE TRANSCRIPTIONAL REGULATOR RUTR"/>
    <property type="match status" value="1"/>
</dbReference>
<evidence type="ECO:0000256" key="1">
    <source>
        <dbReference type="ARBA" id="ARBA00023015"/>
    </source>
</evidence>
<accession>A0A7W6BFC7</accession>
<feature type="region of interest" description="Disordered" evidence="5">
    <location>
        <begin position="1"/>
        <end position="36"/>
    </location>
</feature>